<reference evidence="1 2" key="1">
    <citation type="submission" date="2022-05" db="EMBL/GenBank/DDBJ databases">
        <title>Novel Pseudomonas spp. Isolated from a Rainbow Trout Aquaculture Facility.</title>
        <authorList>
            <person name="Testerman T."/>
            <person name="Graf J."/>
        </authorList>
    </citation>
    <scope>NUCLEOTIDE SEQUENCE [LARGE SCALE GENOMIC DNA]</scope>
    <source>
        <strain evidence="1 2">ID1042</strain>
    </source>
</reference>
<evidence type="ECO:0000313" key="1">
    <source>
        <dbReference type="EMBL" id="MDD1010926.1"/>
    </source>
</evidence>
<dbReference type="RefSeq" id="WP_273878183.1">
    <property type="nucleotide sequence ID" value="NZ_JAMDHA010000034.1"/>
</dbReference>
<name>A0A9X4C6P3_9PSED</name>
<dbReference type="EMBL" id="JAMDHA010000034">
    <property type="protein sequence ID" value="MDD1010926.1"/>
    <property type="molecule type" value="Genomic_DNA"/>
</dbReference>
<evidence type="ECO:0000313" key="2">
    <source>
        <dbReference type="Proteomes" id="UP001148185"/>
    </source>
</evidence>
<keyword evidence="2" id="KW-1185">Reference proteome</keyword>
<organism evidence="1 2">
    <name type="scientific">Pseudomonas shahriarae</name>
    <dbReference type="NCBI Taxonomy" id="2745512"/>
    <lineage>
        <taxon>Bacteria</taxon>
        <taxon>Pseudomonadati</taxon>
        <taxon>Pseudomonadota</taxon>
        <taxon>Gammaproteobacteria</taxon>
        <taxon>Pseudomonadales</taxon>
        <taxon>Pseudomonadaceae</taxon>
        <taxon>Pseudomonas</taxon>
    </lineage>
</organism>
<protein>
    <submittedName>
        <fullName evidence="1">Uncharacterized protein</fullName>
    </submittedName>
</protein>
<sequence>MDLTRGLCHEEFIAAITHLEEMVSHPSAAGVCRQILAVGLESLSPAQLAVYEGYIWPNLLERCATCPKMVPAGVGYCPVCAIEYDN</sequence>
<proteinExistence type="predicted"/>
<dbReference type="Proteomes" id="UP001148185">
    <property type="component" value="Unassembled WGS sequence"/>
</dbReference>
<dbReference type="AlphaFoldDB" id="A0A9X4C6P3"/>
<gene>
    <name evidence="1" type="ORF">M5G27_25975</name>
</gene>
<accession>A0A9X4C6P3</accession>
<comment type="caution">
    <text evidence="1">The sequence shown here is derived from an EMBL/GenBank/DDBJ whole genome shotgun (WGS) entry which is preliminary data.</text>
</comment>